<protein>
    <submittedName>
        <fullName evidence="2">Uncharacterized protein</fullName>
    </submittedName>
</protein>
<feature type="compositionally biased region" description="Basic and acidic residues" evidence="1">
    <location>
        <begin position="31"/>
        <end position="52"/>
    </location>
</feature>
<reference evidence="3" key="1">
    <citation type="journal article" date="2016" name="Nature">
        <title>The genome of the seagrass Zostera marina reveals angiosperm adaptation to the sea.</title>
        <authorList>
            <person name="Olsen J.L."/>
            <person name="Rouze P."/>
            <person name="Verhelst B."/>
            <person name="Lin Y.-C."/>
            <person name="Bayer T."/>
            <person name="Collen J."/>
            <person name="Dattolo E."/>
            <person name="De Paoli E."/>
            <person name="Dittami S."/>
            <person name="Maumus F."/>
            <person name="Michel G."/>
            <person name="Kersting A."/>
            <person name="Lauritano C."/>
            <person name="Lohaus R."/>
            <person name="Toepel M."/>
            <person name="Tonon T."/>
            <person name="Vanneste K."/>
            <person name="Amirebrahimi M."/>
            <person name="Brakel J."/>
            <person name="Bostroem C."/>
            <person name="Chovatia M."/>
            <person name="Grimwood J."/>
            <person name="Jenkins J.W."/>
            <person name="Jueterbock A."/>
            <person name="Mraz A."/>
            <person name="Stam W.T."/>
            <person name="Tice H."/>
            <person name="Bornberg-Bauer E."/>
            <person name="Green P.J."/>
            <person name="Pearson G.A."/>
            <person name="Procaccini G."/>
            <person name="Duarte C.M."/>
            <person name="Schmutz J."/>
            <person name="Reusch T.B.H."/>
            <person name="Van de Peer Y."/>
        </authorList>
    </citation>
    <scope>NUCLEOTIDE SEQUENCE [LARGE SCALE GENOMIC DNA]</scope>
    <source>
        <strain evidence="3">cv. Finnish</strain>
    </source>
</reference>
<feature type="compositionally biased region" description="Basic and acidic residues" evidence="1">
    <location>
        <begin position="91"/>
        <end position="105"/>
    </location>
</feature>
<name>A0A0K9PAZ2_ZOSMR</name>
<dbReference type="Proteomes" id="UP000036987">
    <property type="component" value="Unassembled WGS sequence"/>
</dbReference>
<evidence type="ECO:0000313" key="3">
    <source>
        <dbReference type="Proteomes" id="UP000036987"/>
    </source>
</evidence>
<organism evidence="2 3">
    <name type="scientific">Zostera marina</name>
    <name type="common">Eelgrass</name>
    <dbReference type="NCBI Taxonomy" id="29655"/>
    <lineage>
        <taxon>Eukaryota</taxon>
        <taxon>Viridiplantae</taxon>
        <taxon>Streptophyta</taxon>
        <taxon>Embryophyta</taxon>
        <taxon>Tracheophyta</taxon>
        <taxon>Spermatophyta</taxon>
        <taxon>Magnoliopsida</taxon>
        <taxon>Liliopsida</taxon>
        <taxon>Zosteraceae</taxon>
        <taxon>Zostera</taxon>
    </lineage>
</organism>
<sequence length="105" mass="12298">MHCNLVNLKIQNQRSTNYHINRVDDSWEVAKEGQKQTDAEFQLEKQQSDKKQKKDKKKKTKGDSNHTLMPWRRKTPRGGRMIARSTSKTIQPREEHIVAAAVDRD</sequence>
<dbReference type="AlphaFoldDB" id="A0A0K9PAZ2"/>
<gene>
    <name evidence="2" type="ORF">ZOSMA_324G00140</name>
</gene>
<evidence type="ECO:0000313" key="2">
    <source>
        <dbReference type="EMBL" id="KMZ65360.1"/>
    </source>
</evidence>
<evidence type="ECO:0000256" key="1">
    <source>
        <dbReference type="SAM" id="MobiDB-lite"/>
    </source>
</evidence>
<comment type="caution">
    <text evidence="2">The sequence shown here is derived from an EMBL/GenBank/DDBJ whole genome shotgun (WGS) entry which is preliminary data.</text>
</comment>
<keyword evidence="3" id="KW-1185">Reference proteome</keyword>
<proteinExistence type="predicted"/>
<accession>A0A0K9PAZ2</accession>
<dbReference type="EMBL" id="LFYR01001044">
    <property type="protein sequence ID" value="KMZ65360.1"/>
    <property type="molecule type" value="Genomic_DNA"/>
</dbReference>
<feature type="region of interest" description="Disordered" evidence="1">
    <location>
        <begin position="31"/>
        <end position="105"/>
    </location>
</feature>